<organism evidence="2 3">
    <name type="scientific">Syntrophus gentianae</name>
    <dbReference type="NCBI Taxonomy" id="43775"/>
    <lineage>
        <taxon>Bacteria</taxon>
        <taxon>Pseudomonadati</taxon>
        <taxon>Thermodesulfobacteriota</taxon>
        <taxon>Syntrophia</taxon>
        <taxon>Syntrophales</taxon>
        <taxon>Syntrophaceae</taxon>
        <taxon>Syntrophus</taxon>
    </lineage>
</organism>
<dbReference type="Proteomes" id="UP000198744">
    <property type="component" value="Unassembled WGS sequence"/>
</dbReference>
<gene>
    <name evidence="2" type="ORF">SAMN04489760_11614</name>
</gene>
<keyword evidence="3" id="KW-1185">Reference proteome</keyword>
<keyword evidence="1" id="KW-1133">Transmembrane helix</keyword>
<feature type="transmembrane region" description="Helical" evidence="1">
    <location>
        <begin position="123"/>
        <end position="144"/>
    </location>
</feature>
<evidence type="ECO:0000313" key="2">
    <source>
        <dbReference type="EMBL" id="SEM44689.1"/>
    </source>
</evidence>
<reference evidence="2 3" key="1">
    <citation type="submission" date="2016-10" db="EMBL/GenBank/DDBJ databases">
        <authorList>
            <person name="de Groot N.N."/>
        </authorList>
    </citation>
    <scope>NUCLEOTIDE SEQUENCE [LARGE SCALE GENOMIC DNA]</scope>
    <source>
        <strain evidence="2 3">DSM 8423</strain>
    </source>
</reference>
<accession>A0A1H7YHQ7</accession>
<protein>
    <recommendedName>
        <fullName evidence="4">DUF1761 domain-containing protein</fullName>
    </recommendedName>
</protein>
<evidence type="ECO:0000256" key="1">
    <source>
        <dbReference type="SAM" id="Phobius"/>
    </source>
</evidence>
<dbReference type="RefSeq" id="WP_093883768.1">
    <property type="nucleotide sequence ID" value="NZ_FOBS01000016.1"/>
</dbReference>
<dbReference type="STRING" id="43775.SAMN04489760_11614"/>
<dbReference type="AlphaFoldDB" id="A0A1H7YHQ7"/>
<feature type="transmembrane region" description="Helical" evidence="1">
    <location>
        <begin position="89"/>
        <end position="111"/>
    </location>
</feature>
<proteinExistence type="predicted"/>
<keyword evidence="1" id="KW-0472">Membrane</keyword>
<name>A0A1H7YHQ7_9BACT</name>
<evidence type="ECO:0000313" key="3">
    <source>
        <dbReference type="Proteomes" id="UP000198744"/>
    </source>
</evidence>
<feature type="transmembrane region" description="Helical" evidence="1">
    <location>
        <begin position="6"/>
        <end position="25"/>
    </location>
</feature>
<dbReference type="OrthoDB" id="9924486at2"/>
<evidence type="ECO:0008006" key="4">
    <source>
        <dbReference type="Google" id="ProtNLM"/>
    </source>
</evidence>
<sequence>MTVFEFILAAVLAGIAMAALTELGYRLGMIKANLLLIDGEFALKMAGAGAGQPLVYVVGVVVHLVTSAVFGAAYYVITRLLNVDPENVAVIAVYVFLLWLSMLFFALPVAGQGLLGRRAATSAWYEQLVLHVVFGGVLWMGLALF</sequence>
<feature type="transmembrane region" description="Helical" evidence="1">
    <location>
        <begin position="54"/>
        <end position="77"/>
    </location>
</feature>
<dbReference type="EMBL" id="FOBS01000016">
    <property type="protein sequence ID" value="SEM44689.1"/>
    <property type="molecule type" value="Genomic_DNA"/>
</dbReference>
<keyword evidence="1" id="KW-0812">Transmembrane</keyword>